<dbReference type="PANTHER" id="PTHR34406">
    <property type="entry name" value="PROTEIN YCEI"/>
    <property type="match status" value="1"/>
</dbReference>
<dbReference type="EMBL" id="WHPF01000016">
    <property type="protein sequence ID" value="NNV57583.1"/>
    <property type="molecule type" value="Genomic_DNA"/>
</dbReference>
<dbReference type="AlphaFoldDB" id="A0A8J8FGQ2"/>
<sequence length="183" mass="20546">MNYLHRLWIMFMPLTFVGYVNGQHFIPVDDKSTIEFVIKNFGFTTKGTFIGLSGSINFDQATLSESNFLVTINAASINTGIKARDNHLIKEEYFNVKKYPVIQFTSVKIEAGKEKNSYNVTGNLFIKGVNKQIQFPFTAIEDTGYIIFKGSFLLNRKDFGIGGSSISLSDNLTVNLTVFAKKL</sequence>
<dbReference type="InterPro" id="IPR036761">
    <property type="entry name" value="TTHA0802/YceI-like_sf"/>
</dbReference>
<evidence type="ECO:0000313" key="3">
    <source>
        <dbReference type="Proteomes" id="UP000598971"/>
    </source>
</evidence>
<dbReference type="Gene3D" id="2.40.128.110">
    <property type="entry name" value="Lipid/polyisoprenoid-binding, YceI-like"/>
    <property type="match status" value="1"/>
</dbReference>
<proteinExistence type="predicted"/>
<organism evidence="2 3">
    <name type="scientific">Limnovirga soli</name>
    <dbReference type="NCBI Taxonomy" id="2656915"/>
    <lineage>
        <taxon>Bacteria</taxon>
        <taxon>Pseudomonadati</taxon>
        <taxon>Bacteroidota</taxon>
        <taxon>Chitinophagia</taxon>
        <taxon>Chitinophagales</taxon>
        <taxon>Chitinophagaceae</taxon>
        <taxon>Limnovirga</taxon>
    </lineage>
</organism>
<feature type="domain" description="Lipid/polyisoprenoid-binding YceI-like" evidence="1">
    <location>
        <begin position="24"/>
        <end position="181"/>
    </location>
</feature>
<dbReference type="InterPro" id="IPR007372">
    <property type="entry name" value="Lipid/polyisoprenoid-bd_YceI"/>
</dbReference>
<dbReference type="SMART" id="SM00867">
    <property type="entry name" value="YceI"/>
    <property type="match status" value="1"/>
</dbReference>
<dbReference type="PANTHER" id="PTHR34406:SF1">
    <property type="entry name" value="PROTEIN YCEI"/>
    <property type="match status" value="1"/>
</dbReference>
<dbReference type="Proteomes" id="UP000598971">
    <property type="component" value="Unassembled WGS sequence"/>
</dbReference>
<dbReference type="RefSeq" id="WP_171609529.1">
    <property type="nucleotide sequence ID" value="NZ_WHPF01000016.1"/>
</dbReference>
<reference evidence="2" key="1">
    <citation type="submission" date="2019-10" db="EMBL/GenBank/DDBJ databases">
        <title>Draft genome sequence of Panacibacter sp. KCS-6.</title>
        <authorList>
            <person name="Yim K.J."/>
        </authorList>
    </citation>
    <scope>NUCLEOTIDE SEQUENCE</scope>
    <source>
        <strain evidence="2">KCS-6</strain>
    </source>
</reference>
<evidence type="ECO:0000313" key="2">
    <source>
        <dbReference type="EMBL" id="NNV57583.1"/>
    </source>
</evidence>
<gene>
    <name evidence="2" type="ORF">GD597_19085</name>
</gene>
<comment type="caution">
    <text evidence="2">The sequence shown here is derived from an EMBL/GenBank/DDBJ whole genome shotgun (WGS) entry which is preliminary data.</text>
</comment>
<name>A0A8J8FGQ2_9BACT</name>
<dbReference type="SUPFAM" id="SSF101874">
    <property type="entry name" value="YceI-like"/>
    <property type="match status" value="1"/>
</dbReference>
<evidence type="ECO:0000259" key="1">
    <source>
        <dbReference type="SMART" id="SM00867"/>
    </source>
</evidence>
<dbReference type="Pfam" id="PF04264">
    <property type="entry name" value="YceI"/>
    <property type="match status" value="1"/>
</dbReference>
<protein>
    <submittedName>
        <fullName evidence="2">Polyisoprenoid-binding protein</fullName>
    </submittedName>
</protein>
<keyword evidence="3" id="KW-1185">Reference proteome</keyword>
<accession>A0A8J8FGQ2</accession>